<feature type="region of interest" description="Disordered" evidence="1">
    <location>
        <begin position="1"/>
        <end position="23"/>
    </location>
</feature>
<evidence type="ECO:0000313" key="3">
    <source>
        <dbReference type="Proteomes" id="UP000324897"/>
    </source>
</evidence>
<sequence>MARTCISSAAMSAGNGSFRQPGTSRPSTFAFLARGGVFVPSPCAEEATAAGAWREEGGEVGLRRRARRAAWRRRRRLARMARLQHVRPRAATASARSAASRTALLRGGAAAAAAAVAEEDVDDDPARTRRSASRSLD</sequence>
<feature type="non-terminal residue" evidence="2">
    <location>
        <position position="137"/>
    </location>
</feature>
<dbReference type="Gramene" id="TVU47492">
    <property type="protein sequence ID" value="TVU47492"/>
    <property type="gene ID" value="EJB05_07095"/>
</dbReference>
<evidence type="ECO:0000256" key="1">
    <source>
        <dbReference type="SAM" id="MobiDB-lite"/>
    </source>
</evidence>
<keyword evidence="3" id="KW-1185">Reference proteome</keyword>
<feature type="region of interest" description="Disordered" evidence="1">
    <location>
        <begin position="115"/>
        <end position="137"/>
    </location>
</feature>
<dbReference type="Proteomes" id="UP000324897">
    <property type="component" value="Chromosome 5"/>
</dbReference>
<dbReference type="EMBL" id="RWGY01000004">
    <property type="protein sequence ID" value="TVU47492.1"/>
    <property type="molecule type" value="Genomic_DNA"/>
</dbReference>
<evidence type="ECO:0000313" key="2">
    <source>
        <dbReference type="EMBL" id="TVU47492.1"/>
    </source>
</evidence>
<organism evidence="2 3">
    <name type="scientific">Eragrostis curvula</name>
    <name type="common">weeping love grass</name>
    <dbReference type="NCBI Taxonomy" id="38414"/>
    <lineage>
        <taxon>Eukaryota</taxon>
        <taxon>Viridiplantae</taxon>
        <taxon>Streptophyta</taxon>
        <taxon>Embryophyta</taxon>
        <taxon>Tracheophyta</taxon>
        <taxon>Spermatophyta</taxon>
        <taxon>Magnoliopsida</taxon>
        <taxon>Liliopsida</taxon>
        <taxon>Poales</taxon>
        <taxon>Poaceae</taxon>
        <taxon>PACMAD clade</taxon>
        <taxon>Chloridoideae</taxon>
        <taxon>Eragrostideae</taxon>
        <taxon>Eragrostidinae</taxon>
        <taxon>Eragrostis</taxon>
    </lineage>
</organism>
<accession>A0A5J9WFI6</accession>
<reference evidence="2 3" key="1">
    <citation type="journal article" date="2019" name="Sci. Rep.">
        <title>A high-quality genome of Eragrostis curvula grass provides insights into Poaceae evolution and supports new strategies to enhance forage quality.</title>
        <authorList>
            <person name="Carballo J."/>
            <person name="Santos B.A.C.M."/>
            <person name="Zappacosta D."/>
            <person name="Garbus I."/>
            <person name="Selva J.P."/>
            <person name="Gallo C.A."/>
            <person name="Diaz A."/>
            <person name="Albertini E."/>
            <person name="Caccamo M."/>
            <person name="Echenique V."/>
        </authorList>
    </citation>
    <scope>NUCLEOTIDE SEQUENCE [LARGE SCALE GENOMIC DNA]</scope>
    <source>
        <strain evidence="3">cv. Victoria</strain>
        <tissue evidence="2">Leaf</tissue>
    </source>
</reference>
<comment type="caution">
    <text evidence="2">The sequence shown here is derived from an EMBL/GenBank/DDBJ whole genome shotgun (WGS) entry which is preliminary data.</text>
</comment>
<gene>
    <name evidence="2" type="ORF">EJB05_07095</name>
</gene>
<name>A0A5J9WFI6_9POAL</name>
<protein>
    <submittedName>
        <fullName evidence="2">Uncharacterized protein</fullName>
    </submittedName>
</protein>
<feature type="non-terminal residue" evidence="2">
    <location>
        <position position="1"/>
    </location>
</feature>
<proteinExistence type="predicted"/>
<dbReference type="AlphaFoldDB" id="A0A5J9WFI6"/>
<feature type="compositionally biased region" description="Basic residues" evidence="1">
    <location>
        <begin position="128"/>
        <end position="137"/>
    </location>
</feature>